<evidence type="ECO:0000313" key="2">
    <source>
        <dbReference type="Proteomes" id="UP001159363"/>
    </source>
</evidence>
<name>A0ABQ9GXM5_9NEOP</name>
<proteinExistence type="predicted"/>
<evidence type="ECO:0000313" key="1">
    <source>
        <dbReference type="EMBL" id="KAJ8876793.1"/>
    </source>
</evidence>
<keyword evidence="2" id="KW-1185">Reference proteome</keyword>
<sequence>MSDAGRTFEAYSQASREGVMWAWPEARLPMRKNPVQKPHLLAATNKRTIMSRVYRGPSSPAYCQRIPRNTRDSTYEEPTTTALNQTRSLRHFKQREEWDTGSILCPIILVSVSPGSLKSLQAKTELGSLNRLWEISFLQAPVFPSNWFRHYRHCSHRKVKSSHITLGRGGVVVKLLAYYLPETGSIPGGVAPRFSHVGIVPVDATGWQVFSGISSFPRPFIPAQLNYSSHLTLIGSQEPRSSMRPKYLHLLHSLEYTIYSFSKPRTQKYHNKPMRVKREVSARARGTGDPRVKPHTRKIWERFRRESSPVRNDNARCHVSRAIVQWYAENNVRRFDWSAQSPDLEPIEHLWDELDRRMRARQARPKSIAQLM</sequence>
<reference evidence="1 2" key="1">
    <citation type="submission" date="2023-02" db="EMBL/GenBank/DDBJ databases">
        <title>LHISI_Scaffold_Assembly.</title>
        <authorList>
            <person name="Stuart O.P."/>
            <person name="Cleave R."/>
            <person name="Magrath M.J.L."/>
            <person name="Mikheyev A.S."/>
        </authorList>
    </citation>
    <scope>NUCLEOTIDE SEQUENCE [LARGE SCALE GENOMIC DNA]</scope>
    <source>
        <strain evidence="1">Daus_M_001</strain>
        <tissue evidence="1">Leg muscle</tissue>
    </source>
</reference>
<gene>
    <name evidence="1" type="ORF">PR048_021240</name>
</gene>
<dbReference type="EMBL" id="JARBHB010000008">
    <property type="protein sequence ID" value="KAJ8876793.1"/>
    <property type="molecule type" value="Genomic_DNA"/>
</dbReference>
<accession>A0ABQ9GXM5</accession>
<dbReference type="Proteomes" id="UP001159363">
    <property type="component" value="Chromosome 7"/>
</dbReference>
<protein>
    <recommendedName>
        <fullName evidence="3">Transposase</fullName>
    </recommendedName>
</protein>
<dbReference type="Gene3D" id="3.30.420.10">
    <property type="entry name" value="Ribonuclease H-like superfamily/Ribonuclease H"/>
    <property type="match status" value="1"/>
</dbReference>
<evidence type="ECO:0008006" key="3">
    <source>
        <dbReference type="Google" id="ProtNLM"/>
    </source>
</evidence>
<comment type="caution">
    <text evidence="1">The sequence shown here is derived from an EMBL/GenBank/DDBJ whole genome shotgun (WGS) entry which is preliminary data.</text>
</comment>
<organism evidence="1 2">
    <name type="scientific">Dryococelus australis</name>
    <dbReference type="NCBI Taxonomy" id="614101"/>
    <lineage>
        <taxon>Eukaryota</taxon>
        <taxon>Metazoa</taxon>
        <taxon>Ecdysozoa</taxon>
        <taxon>Arthropoda</taxon>
        <taxon>Hexapoda</taxon>
        <taxon>Insecta</taxon>
        <taxon>Pterygota</taxon>
        <taxon>Neoptera</taxon>
        <taxon>Polyneoptera</taxon>
        <taxon>Phasmatodea</taxon>
        <taxon>Verophasmatodea</taxon>
        <taxon>Anareolatae</taxon>
        <taxon>Phasmatidae</taxon>
        <taxon>Eurycanthinae</taxon>
        <taxon>Dryococelus</taxon>
    </lineage>
</organism>
<dbReference type="InterPro" id="IPR036397">
    <property type="entry name" value="RNaseH_sf"/>
</dbReference>